<reference evidence="1" key="1">
    <citation type="submission" date="2023-09" db="EMBL/GenBank/DDBJ databases">
        <title>Vallitalea sediminicola and Vallitalea maricola sp. nov., anaerobic bacteria isolated from marine sediment.</title>
        <authorList>
            <person name="Hirano S."/>
            <person name="Maeda A."/>
            <person name="Terahara T."/>
            <person name="Mori K."/>
            <person name="Hamada M."/>
            <person name="Matsumoto R."/>
            <person name="Kobayashi T."/>
        </authorList>
    </citation>
    <scope>NUCLEOTIDE SEQUENCE</scope>
    <source>
        <strain evidence="1">AN17-2</strain>
    </source>
</reference>
<evidence type="ECO:0000313" key="2">
    <source>
        <dbReference type="Proteomes" id="UP001374599"/>
    </source>
</evidence>
<organism evidence="1 2">
    <name type="scientific">Vallitalea maricola</name>
    <dbReference type="NCBI Taxonomy" id="3074433"/>
    <lineage>
        <taxon>Bacteria</taxon>
        <taxon>Bacillati</taxon>
        <taxon>Bacillota</taxon>
        <taxon>Clostridia</taxon>
        <taxon>Lachnospirales</taxon>
        <taxon>Vallitaleaceae</taxon>
        <taxon>Vallitalea</taxon>
    </lineage>
</organism>
<dbReference type="Proteomes" id="UP001374599">
    <property type="component" value="Unassembled WGS sequence"/>
</dbReference>
<sequence>MKKIISLLLVLIMVISVGLTACNNSSKKDEANKNEVTTSEKIDDKELQAPVKIRVAYYAAGQATQTMQKIVDEFMAENPNIEVETIQSNWSGHYERLKAELAAGAAPEVFLLDGVYIPQYAERGVLEDITERASGLDENKFLGIKQLRTPEGKLFGIPQGIQVDVLYYNKDMFDEAGVDYPTADWTLDDLREAAIKLTNDEHYGFAIPSNQLRYGWYPIIRQFGGDILDEDRKNSTIASDPKVKEAVKFMYDAWNTDKYVPEFEAMAGELTVKSHTYFPRQKVAMFYDAFVGTTRNNEAGVNYDVVIQPKQAEYYASFIANSWVLNANAGEAEKEAGWKYMEYYLSEKAQKLHATVADSLPSNKAVMEEMLSDTTTVPANKKAFLDTLEFAGTLAENAVWEEQNKVFQGALEKYLGNEISLDEFIQLADKDLQKVLDDFYKK</sequence>
<gene>
    <name evidence="1" type="ORF">AN2V17_38170</name>
</gene>
<keyword evidence="2" id="KW-1185">Reference proteome</keyword>
<protein>
    <submittedName>
        <fullName evidence="1">Sugar ABC transporter substrate-binding protein</fullName>
    </submittedName>
</protein>
<name>A0ACB5UPV5_9FIRM</name>
<accession>A0ACB5UPV5</accession>
<proteinExistence type="predicted"/>
<evidence type="ECO:0000313" key="1">
    <source>
        <dbReference type="EMBL" id="GMQ64580.1"/>
    </source>
</evidence>
<comment type="caution">
    <text evidence="1">The sequence shown here is derived from an EMBL/GenBank/DDBJ whole genome shotgun (WGS) entry which is preliminary data.</text>
</comment>
<dbReference type="EMBL" id="BTPU01000075">
    <property type="protein sequence ID" value="GMQ64580.1"/>
    <property type="molecule type" value="Genomic_DNA"/>
</dbReference>